<keyword evidence="6" id="KW-0560">Oxidoreductase</keyword>
<gene>
    <name evidence="10" type="ORF">ACFFX0_13860</name>
</gene>
<evidence type="ECO:0000259" key="9">
    <source>
        <dbReference type="SMART" id="SM00829"/>
    </source>
</evidence>
<evidence type="ECO:0000256" key="4">
    <source>
        <dbReference type="ARBA" id="ARBA00022723"/>
    </source>
</evidence>
<dbReference type="InterPro" id="IPR036291">
    <property type="entry name" value="NAD(P)-bd_dom_sf"/>
</dbReference>
<evidence type="ECO:0000256" key="6">
    <source>
        <dbReference type="ARBA" id="ARBA00023002"/>
    </source>
</evidence>
<dbReference type="InterPro" id="IPR011032">
    <property type="entry name" value="GroES-like_sf"/>
</dbReference>
<dbReference type="EMBL" id="JBHMFI010000001">
    <property type="protein sequence ID" value="MFB9072227.1"/>
    <property type="molecule type" value="Genomic_DNA"/>
</dbReference>
<dbReference type="Gene3D" id="3.40.50.720">
    <property type="entry name" value="NAD(P)-binding Rossmann-like Domain"/>
    <property type="match status" value="1"/>
</dbReference>
<evidence type="ECO:0000256" key="5">
    <source>
        <dbReference type="ARBA" id="ARBA00022833"/>
    </source>
</evidence>
<dbReference type="PANTHER" id="PTHR42940">
    <property type="entry name" value="ALCOHOL DEHYDROGENASE 1-RELATED"/>
    <property type="match status" value="1"/>
</dbReference>
<dbReference type="SUPFAM" id="SSF50129">
    <property type="entry name" value="GroES-like"/>
    <property type="match status" value="1"/>
</dbReference>
<name>A0ABV5FZY0_9MICC</name>
<comment type="similarity">
    <text evidence="2">Belongs to the zinc-containing alcohol dehydrogenase family.</text>
</comment>
<evidence type="ECO:0000256" key="1">
    <source>
        <dbReference type="ARBA" id="ARBA00001947"/>
    </source>
</evidence>
<evidence type="ECO:0000313" key="11">
    <source>
        <dbReference type="Proteomes" id="UP001589575"/>
    </source>
</evidence>
<dbReference type="InterPro" id="IPR013149">
    <property type="entry name" value="ADH-like_C"/>
</dbReference>
<keyword evidence="11" id="KW-1185">Reference proteome</keyword>
<sequence length="330" mass="34649">MHHKRITERLNMKAWQFVGTDKPLELNDVAEPKAGPGQVVVDVKASGVCHSDVTTIDDPGWMALFQHGLPRTMGHESAGVISEVGEGMDHWKVGDRVGLAPVMSDGDALGYGKWDGGFAPRMLATDDNLVALPDEVAFDLGAMATDAGLTSYHAMMAVGGAKKGMKVGVIGLGGLGYIGARAAALVGAEVYGAEINPETQKLADEIGLAGVADSIDAFKDLGLDLIVDYAGFGTTTSAAIETLAEFGTLVQVGMGRLESTINTYPLIVNQLSIKGSKSGTKEDLAGIYELMRSGQLNPPINHITHADIPEAIDKLRVGGVVGRFIAMYEG</sequence>
<reference evidence="10 11" key="1">
    <citation type="submission" date="2024-09" db="EMBL/GenBank/DDBJ databases">
        <authorList>
            <person name="Sun Q."/>
            <person name="Mori K."/>
        </authorList>
    </citation>
    <scope>NUCLEOTIDE SEQUENCE [LARGE SCALE GENOMIC DNA]</scope>
    <source>
        <strain evidence="10 11">CCM 7609</strain>
    </source>
</reference>
<keyword evidence="5" id="KW-0862">Zinc</keyword>
<evidence type="ECO:0000313" key="10">
    <source>
        <dbReference type="EMBL" id="MFB9072227.1"/>
    </source>
</evidence>
<accession>A0ABV5FZY0</accession>
<keyword evidence="4" id="KW-0479">Metal-binding</keyword>
<protein>
    <recommendedName>
        <fullName evidence="3">alcohol dehydrogenase</fullName>
        <ecNumber evidence="3">1.1.1.1</ecNumber>
    </recommendedName>
</protein>
<proteinExistence type="inferred from homology"/>
<dbReference type="Proteomes" id="UP001589575">
    <property type="component" value="Unassembled WGS sequence"/>
</dbReference>
<dbReference type="PANTHER" id="PTHR42940:SF8">
    <property type="entry name" value="VACUOLAR PROTEIN SORTING-ASSOCIATED PROTEIN 11"/>
    <property type="match status" value="1"/>
</dbReference>
<dbReference type="Pfam" id="PF00107">
    <property type="entry name" value="ADH_zinc_N"/>
    <property type="match status" value="1"/>
</dbReference>
<comment type="caution">
    <text evidence="10">The sequence shown here is derived from an EMBL/GenBank/DDBJ whole genome shotgun (WGS) entry which is preliminary data.</text>
</comment>
<dbReference type="SUPFAM" id="SSF51735">
    <property type="entry name" value="NAD(P)-binding Rossmann-fold domains"/>
    <property type="match status" value="1"/>
</dbReference>
<dbReference type="CDD" id="cd08254">
    <property type="entry name" value="hydroxyacyl_CoA_DH"/>
    <property type="match status" value="1"/>
</dbReference>
<organism evidence="10 11">
    <name type="scientific">Citricoccus parietis</name>
    <dbReference type="NCBI Taxonomy" id="592307"/>
    <lineage>
        <taxon>Bacteria</taxon>
        <taxon>Bacillati</taxon>
        <taxon>Actinomycetota</taxon>
        <taxon>Actinomycetes</taxon>
        <taxon>Micrococcales</taxon>
        <taxon>Micrococcaceae</taxon>
        <taxon>Citricoccus</taxon>
    </lineage>
</organism>
<evidence type="ECO:0000256" key="2">
    <source>
        <dbReference type="ARBA" id="ARBA00008072"/>
    </source>
</evidence>
<evidence type="ECO:0000256" key="3">
    <source>
        <dbReference type="ARBA" id="ARBA00013190"/>
    </source>
</evidence>
<dbReference type="InterPro" id="IPR020843">
    <property type="entry name" value="ER"/>
</dbReference>
<dbReference type="Pfam" id="PF08240">
    <property type="entry name" value="ADH_N"/>
    <property type="match status" value="1"/>
</dbReference>
<comment type="cofactor">
    <cofactor evidence="1">
        <name>Zn(2+)</name>
        <dbReference type="ChEBI" id="CHEBI:29105"/>
    </cofactor>
</comment>
<comment type="catalytic activity">
    <reaction evidence="8">
        <text>a primary alcohol + NAD(+) = an aldehyde + NADH + H(+)</text>
        <dbReference type="Rhea" id="RHEA:10736"/>
        <dbReference type="ChEBI" id="CHEBI:15378"/>
        <dbReference type="ChEBI" id="CHEBI:15734"/>
        <dbReference type="ChEBI" id="CHEBI:17478"/>
        <dbReference type="ChEBI" id="CHEBI:57540"/>
        <dbReference type="ChEBI" id="CHEBI:57945"/>
        <dbReference type="EC" id="1.1.1.1"/>
    </reaction>
</comment>
<dbReference type="EC" id="1.1.1.1" evidence="3"/>
<dbReference type="Gene3D" id="3.90.180.10">
    <property type="entry name" value="Medium-chain alcohol dehydrogenases, catalytic domain"/>
    <property type="match status" value="2"/>
</dbReference>
<dbReference type="InterPro" id="IPR013154">
    <property type="entry name" value="ADH-like_N"/>
</dbReference>
<evidence type="ECO:0000256" key="7">
    <source>
        <dbReference type="ARBA" id="ARBA00049164"/>
    </source>
</evidence>
<comment type="catalytic activity">
    <reaction evidence="7">
        <text>a secondary alcohol + NAD(+) = a ketone + NADH + H(+)</text>
        <dbReference type="Rhea" id="RHEA:10740"/>
        <dbReference type="ChEBI" id="CHEBI:15378"/>
        <dbReference type="ChEBI" id="CHEBI:17087"/>
        <dbReference type="ChEBI" id="CHEBI:35681"/>
        <dbReference type="ChEBI" id="CHEBI:57540"/>
        <dbReference type="ChEBI" id="CHEBI:57945"/>
        <dbReference type="EC" id="1.1.1.1"/>
    </reaction>
</comment>
<feature type="domain" description="Enoyl reductase (ER)" evidence="9">
    <location>
        <begin position="19"/>
        <end position="326"/>
    </location>
</feature>
<dbReference type="SMART" id="SM00829">
    <property type="entry name" value="PKS_ER"/>
    <property type="match status" value="1"/>
</dbReference>
<evidence type="ECO:0000256" key="8">
    <source>
        <dbReference type="ARBA" id="ARBA00049243"/>
    </source>
</evidence>